<accession>A0A542ZWQ2</accession>
<dbReference type="Pfam" id="PF04296">
    <property type="entry name" value="YlxR"/>
    <property type="match status" value="1"/>
</dbReference>
<evidence type="ECO:0000259" key="2">
    <source>
        <dbReference type="Pfam" id="PF04296"/>
    </source>
</evidence>
<gene>
    <name evidence="3" type="ORF">FB461_1185</name>
</gene>
<protein>
    <recommendedName>
        <fullName evidence="2">YlxR domain-containing protein</fullName>
    </recommendedName>
</protein>
<dbReference type="OrthoDB" id="5244965at2"/>
<feature type="region of interest" description="Disordered" evidence="1">
    <location>
        <begin position="97"/>
        <end position="127"/>
    </location>
</feature>
<dbReference type="Gene3D" id="3.30.1230.10">
    <property type="entry name" value="YlxR-like"/>
    <property type="match status" value="1"/>
</dbReference>
<proteinExistence type="predicted"/>
<dbReference type="EMBL" id="VFOS01000001">
    <property type="protein sequence ID" value="TQL64676.1"/>
    <property type="molecule type" value="Genomic_DNA"/>
</dbReference>
<dbReference type="AlphaFoldDB" id="A0A542ZWQ2"/>
<dbReference type="Proteomes" id="UP000315389">
    <property type="component" value="Unassembled WGS sequence"/>
</dbReference>
<dbReference type="InterPro" id="IPR035931">
    <property type="entry name" value="YlxR-like_sf"/>
</dbReference>
<dbReference type="SUPFAM" id="SSF64376">
    <property type="entry name" value="YlxR-like"/>
    <property type="match status" value="1"/>
</dbReference>
<dbReference type="InterPro" id="IPR037465">
    <property type="entry name" value="YlxR"/>
</dbReference>
<dbReference type="PANTHER" id="PTHR34215">
    <property type="entry name" value="BLL0784 PROTEIN"/>
    <property type="match status" value="1"/>
</dbReference>
<comment type="caution">
    <text evidence="3">The sequence shown here is derived from an EMBL/GenBank/DDBJ whole genome shotgun (WGS) entry which is preliminary data.</text>
</comment>
<sequence>MDDGPDIGSGLDTGESARSQPIRTCIGCRAHDAQSNLIRVVATASDGTTRVEFDRARRTPGRGAWLHERCLMRAISKRAFGRAFRVVGNVDTSALTRGAHQHGTNQSHNVDLESGLEADGHPMSTQR</sequence>
<organism evidence="3 4">
    <name type="scientific">Rarobacter faecitabidus</name>
    <dbReference type="NCBI Taxonomy" id="13243"/>
    <lineage>
        <taxon>Bacteria</taxon>
        <taxon>Bacillati</taxon>
        <taxon>Actinomycetota</taxon>
        <taxon>Actinomycetes</taxon>
        <taxon>Micrococcales</taxon>
        <taxon>Rarobacteraceae</taxon>
        <taxon>Rarobacter</taxon>
    </lineage>
</organism>
<keyword evidence="4" id="KW-1185">Reference proteome</keyword>
<feature type="domain" description="YlxR" evidence="2">
    <location>
        <begin position="23"/>
        <end position="86"/>
    </location>
</feature>
<evidence type="ECO:0000313" key="3">
    <source>
        <dbReference type="EMBL" id="TQL64676.1"/>
    </source>
</evidence>
<name>A0A542ZWQ2_RARFA</name>
<dbReference type="RefSeq" id="WP_142119784.1">
    <property type="nucleotide sequence ID" value="NZ_BAAASV010000001.1"/>
</dbReference>
<dbReference type="InterPro" id="IPR007393">
    <property type="entry name" value="YlxR_dom"/>
</dbReference>
<dbReference type="PANTHER" id="PTHR34215:SF1">
    <property type="entry name" value="YLXR DOMAIN-CONTAINING PROTEIN"/>
    <property type="match status" value="1"/>
</dbReference>
<reference evidence="3 4" key="1">
    <citation type="submission" date="2019-06" db="EMBL/GenBank/DDBJ databases">
        <title>Sequencing the genomes of 1000 actinobacteria strains.</title>
        <authorList>
            <person name="Klenk H.-P."/>
        </authorList>
    </citation>
    <scope>NUCLEOTIDE SEQUENCE [LARGE SCALE GENOMIC DNA]</scope>
    <source>
        <strain evidence="3 4">DSM 4813</strain>
    </source>
</reference>
<evidence type="ECO:0000313" key="4">
    <source>
        <dbReference type="Proteomes" id="UP000315389"/>
    </source>
</evidence>
<evidence type="ECO:0000256" key="1">
    <source>
        <dbReference type="SAM" id="MobiDB-lite"/>
    </source>
</evidence>